<proteinExistence type="predicted"/>
<comment type="caution">
    <text evidence="1">The sequence shown here is derived from an EMBL/GenBank/DDBJ whole genome shotgun (WGS) entry which is preliminary data.</text>
</comment>
<name>A0A2G9ZDU5_9BACT</name>
<sequence>MKIDDFRKIVFQIAKAAQNRETIAIYYPKTDNSCAGFREIEPYSLSTDIGKMGEHLVYGEDLIGSGHILNAYTVGSKVNHCGSFILGKITQIKPTNKKFIPRNNWQVEF</sequence>
<reference evidence="1 2" key="1">
    <citation type="submission" date="2017-09" db="EMBL/GenBank/DDBJ databases">
        <title>Depth-based differentiation of microbial function through sediment-hosted aquifers and enrichment of novel symbionts in the deep terrestrial subsurface.</title>
        <authorList>
            <person name="Probst A.J."/>
            <person name="Ladd B."/>
            <person name="Jarett J.K."/>
            <person name="Geller-Mcgrath D.E."/>
            <person name="Sieber C.M."/>
            <person name="Emerson J.B."/>
            <person name="Anantharaman K."/>
            <person name="Thomas B.C."/>
            <person name="Malmstrom R."/>
            <person name="Stieglmeier M."/>
            <person name="Klingl A."/>
            <person name="Woyke T."/>
            <person name="Ryan C.M."/>
            <person name="Banfield J.F."/>
        </authorList>
    </citation>
    <scope>NUCLEOTIDE SEQUENCE [LARGE SCALE GENOMIC DNA]</scope>
    <source>
        <strain evidence="1">CG23_combo_of_CG06-09_8_20_14_all_37_87_8</strain>
    </source>
</reference>
<dbReference type="AlphaFoldDB" id="A0A2G9ZDU5"/>
<dbReference type="EMBL" id="PCSB01000086">
    <property type="protein sequence ID" value="PIP31353.1"/>
    <property type="molecule type" value="Genomic_DNA"/>
</dbReference>
<gene>
    <name evidence="1" type="ORF">COX24_04050</name>
</gene>
<organism evidence="1 2">
    <name type="scientific">bacterium (Candidatus Gribaldobacteria) CG23_combo_of_CG06-09_8_20_14_all_37_87_8</name>
    <dbReference type="NCBI Taxonomy" id="2014278"/>
    <lineage>
        <taxon>Bacteria</taxon>
        <taxon>Candidatus Gribaldobacteria</taxon>
    </lineage>
</organism>
<accession>A0A2G9ZDU5</accession>
<protein>
    <submittedName>
        <fullName evidence="1">Uncharacterized protein</fullName>
    </submittedName>
</protein>
<evidence type="ECO:0000313" key="2">
    <source>
        <dbReference type="Proteomes" id="UP000230447"/>
    </source>
</evidence>
<dbReference type="Proteomes" id="UP000230447">
    <property type="component" value="Unassembled WGS sequence"/>
</dbReference>
<evidence type="ECO:0000313" key="1">
    <source>
        <dbReference type="EMBL" id="PIP31353.1"/>
    </source>
</evidence>